<evidence type="ECO:0000313" key="2">
    <source>
        <dbReference type="Proteomes" id="UP000386466"/>
    </source>
</evidence>
<reference evidence="1 2" key="1">
    <citation type="submission" date="2019-01" db="EMBL/GenBank/DDBJ databases">
        <authorList>
            <person name="Alioto T."/>
            <person name="Alioto T."/>
        </authorList>
    </citation>
    <scope>NUCLEOTIDE SEQUENCE [LARGE SCALE GENOMIC DNA]</scope>
</reference>
<evidence type="ECO:0000313" key="1">
    <source>
        <dbReference type="EMBL" id="VFV32483.1"/>
    </source>
</evidence>
<dbReference type="AlphaFoldDB" id="A0A485NJI6"/>
<protein>
    <submittedName>
        <fullName evidence="1">Uncharacterized protein</fullName>
    </submittedName>
</protein>
<dbReference type="PANTHER" id="PTHR21275:SF1">
    <property type="entry name" value="RWD DOMAIN-CONTAINING PROTEIN 4"/>
    <property type="match status" value="1"/>
</dbReference>
<dbReference type="InterPro" id="IPR042770">
    <property type="entry name" value="RWDD4"/>
</dbReference>
<sequence length="108" mass="12310">MSHDPRDVCQRGPGDGTKHGVVFIKELKFLVIKSSAFQPRRGEYGDPKTLFIEISWTETYPQTPPMISTNAFFNNTHIVNCKAEHVIPSQEAVEGRPWNRYDLHIVGQ</sequence>
<proteinExistence type="predicted"/>
<keyword evidence="2" id="KW-1185">Reference proteome</keyword>
<dbReference type="PANTHER" id="PTHR21275">
    <property type="entry name" value="RWD DOMAIN-CONTAINING PROTEIN 4"/>
    <property type="match status" value="1"/>
</dbReference>
<name>A0A485NJI6_LYNPA</name>
<dbReference type="EMBL" id="CAAGRJ010017035">
    <property type="protein sequence ID" value="VFV32483.1"/>
    <property type="molecule type" value="Genomic_DNA"/>
</dbReference>
<dbReference type="Proteomes" id="UP000386466">
    <property type="component" value="Unassembled WGS sequence"/>
</dbReference>
<accession>A0A485NJI6</accession>
<gene>
    <name evidence="1" type="ORF">LYPA_23C009235</name>
</gene>
<organism evidence="1 2">
    <name type="scientific">Lynx pardinus</name>
    <name type="common">Iberian lynx</name>
    <name type="synonym">Felis pardina</name>
    <dbReference type="NCBI Taxonomy" id="191816"/>
    <lineage>
        <taxon>Eukaryota</taxon>
        <taxon>Metazoa</taxon>
        <taxon>Chordata</taxon>
        <taxon>Craniata</taxon>
        <taxon>Vertebrata</taxon>
        <taxon>Euteleostomi</taxon>
        <taxon>Mammalia</taxon>
        <taxon>Eutheria</taxon>
        <taxon>Laurasiatheria</taxon>
        <taxon>Carnivora</taxon>
        <taxon>Feliformia</taxon>
        <taxon>Felidae</taxon>
        <taxon>Felinae</taxon>
        <taxon>Lynx</taxon>
    </lineage>
</organism>